<dbReference type="Proteomes" id="UP001549146">
    <property type="component" value="Unassembled WGS sequence"/>
</dbReference>
<evidence type="ECO:0000256" key="5">
    <source>
        <dbReference type="ARBA" id="ARBA00038437"/>
    </source>
</evidence>
<dbReference type="SUPFAM" id="SSF52540">
    <property type="entry name" value="P-loop containing nucleoside triphosphate hydrolases"/>
    <property type="match status" value="1"/>
</dbReference>
<reference evidence="12 13" key="1">
    <citation type="submission" date="2024-06" db="EMBL/GenBank/DDBJ databases">
        <title>Genomic Encyclopedia of Type Strains, Phase IV (KMG-IV): sequencing the most valuable type-strain genomes for metagenomic binning, comparative biology and taxonomic classification.</title>
        <authorList>
            <person name="Goeker M."/>
        </authorList>
    </citation>
    <scope>NUCLEOTIDE SEQUENCE [LARGE SCALE GENOMIC DNA]</scope>
    <source>
        <strain evidence="12 13">DSM 29388</strain>
    </source>
</reference>
<dbReference type="Pfam" id="PF00270">
    <property type="entry name" value="DEAD"/>
    <property type="match status" value="1"/>
</dbReference>
<evidence type="ECO:0000256" key="1">
    <source>
        <dbReference type="ARBA" id="ARBA00022741"/>
    </source>
</evidence>
<dbReference type="CDD" id="cd18787">
    <property type="entry name" value="SF2_C_DEAD"/>
    <property type="match status" value="1"/>
</dbReference>
<dbReference type="InterPro" id="IPR014001">
    <property type="entry name" value="Helicase_ATP-bd"/>
</dbReference>
<dbReference type="CDD" id="cd12252">
    <property type="entry name" value="RRM_DbpA"/>
    <property type="match status" value="1"/>
</dbReference>
<feature type="domain" description="Helicase ATP-binding" evidence="9">
    <location>
        <begin position="34"/>
        <end position="205"/>
    </location>
</feature>
<dbReference type="InterPro" id="IPR027417">
    <property type="entry name" value="P-loop_NTPase"/>
</dbReference>
<evidence type="ECO:0000259" key="9">
    <source>
        <dbReference type="PROSITE" id="PS51192"/>
    </source>
</evidence>
<dbReference type="CDD" id="cd00268">
    <property type="entry name" value="DEADc"/>
    <property type="match status" value="1"/>
</dbReference>
<evidence type="ECO:0000256" key="7">
    <source>
        <dbReference type="RuleBase" id="RU000492"/>
    </source>
</evidence>
<dbReference type="PANTHER" id="PTHR47959:SF13">
    <property type="entry name" value="ATP-DEPENDENT RNA HELICASE RHLE"/>
    <property type="match status" value="1"/>
</dbReference>
<evidence type="ECO:0000259" key="10">
    <source>
        <dbReference type="PROSITE" id="PS51194"/>
    </source>
</evidence>
<evidence type="ECO:0000256" key="4">
    <source>
        <dbReference type="ARBA" id="ARBA00022840"/>
    </source>
</evidence>
<dbReference type="PANTHER" id="PTHR47959">
    <property type="entry name" value="ATP-DEPENDENT RNA HELICASE RHLE-RELATED"/>
    <property type="match status" value="1"/>
</dbReference>
<comment type="similarity">
    <text evidence="5 7">Belongs to the DEAD box helicase family.</text>
</comment>
<dbReference type="GO" id="GO:0016787">
    <property type="term" value="F:hydrolase activity"/>
    <property type="evidence" value="ECO:0007669"/>
    <property type="project" value="UniProtKB-KW"/>
</dbReference>
<dbReference type="GO" id="GO:0003724">
    <property type="term" value="F:RNA helicase activity"/>
    <property type="evidence" value="ECO:0007669"/>
    <property type="project" value="UniProtKB-EC"/>
</dbReference>
<dbReference type="InterPro" id="IPR012677">
    <property type="entry name" value="Nucleotide-bd_a/b_plait_sf"/>
</dbReference>
<evidence type="ECO:0000313" key="12">
    <source>
        <dbReference type="EMBL" id="MET3732933.1"/>
    </source>
</evidence>
<feature type="short sequence motif" description="Q motif" evidence="6">
    <location>
        <begin position="2"/>
        <end position="30"/>
    </location>
</feature>
<evidence type="ECO:0000259" key="11">
    <source>
        <dbReference type="PROSITE" id="PS51195"/>
    </source>
</evidence>
<dbReference type="Pfam" id="PF03880">
    <property type="entry name" value="DbpA"/>
    <property type="match status" value="1"/>
</dbReference>
<dbReference type="InterPro" id="IPR001650">
    <property type="entry name" value="Helicase_C-like"/>
</dbReference>
<dbReference type="SMART" id="SM00487">
    <property type="entry name" value="DEXDc"/>
    <property type="match status" value="1"/>
</dbReference>
<comment type="caution">
    <text evidence="12">The sequence shown here is derived from an EMBL/GenBank/DDBJ whole genome shotgun (WGS) entry which is preliminary data.</text>
</comment>
<name>A0ABV2LZH5_9FLAO</name>
<dbReference type="Gene3D" id="3.40.50.300">
    <property type="entry name" value="P-loop containing nucleotide triphosphate hydrolases"/>
    <property type="match status" value="2"/>
</dbReference>
<evidence type="ECO:0000256" key="2">
    <source>
        <dbReference type="ARBA" id="ARBA00022801"/>
    </source>
</evidence>
<dbReference type="SMART" id="SM00490">
    <property type="entry name" value="HELICc"/>
    <property type="match status" value="1"/>
</dbReference>
<dbReference type="PROSITE" id="PS00039">
    <property type="entry name" value="DEAD_ATP_HELICASE"/>
    <property type="match status" value="1"/>
</dbReference>
<evidence type="ECO:0000313" key="13">
    <source>
        <dbReference type="Proteomes" id="UP001549146"/>
    </source>
</evidence>
<evidence type="ECO:0000256" key="3">
    <source>
        <dbReference type="ARBA" id="ARBA00022806"/>
    </source>
</evidence>
<feature type="compositionally biased region" description="Gly residues" evidence="8">
    <location>
        <begin position="553"/>
        <end position="565"/>
    </location>
</feature>
<dbReference type="Pfam" id="PF00271">
    <property type="entry name" value="Helicase_C"/>
    <property type="match status" value="1"/>
</dbReference>
<dbReference type="InterPro" id="IPR005580">
    <property type="entry name" value="DbpA/CsdA_RNA-bd_dom"/>
</dbReference>
<dbReference type="EC" id="3.6.4.13" evidence="12"/>
<proteinExistence type="inferred from homology"/>
<keyword evidence="1 7" id="KW-0547">Nucleotide-binding</keyword>
<dbReference type="InterPro" id="IPR050079">
    <property type="entry name" value="DEAD_box_RNA_helicase"/>
</dbReference>
<protein>
    <submittedName>
        <fullName evidence="12">ATP-dependent RNA helicase DeaD</fullName>
        <ecNumber evidence="12">3.6.4.13</ecNumber>
    </submittedName>
</protein>
<dbReference type="InterPro" id="IPR011545">
    <property type="entry name" value="DEAD/DEAH_box_helicase_dom"/>
</dbReference>
<evidence type="ECO:0000256" key="8">
    <source>
        <dbReference type="SAM" id="MobiDB-lite"/>
    </source>
</evidence>
<evidence type="ECO:0000256" key="6">
    <source>
        <dbReference type="PROSITE-ProRule" id="PRU00552"/>
    </source>
</evidence>
<dbReference type="Gene3D" id="3.30.70.330">
    <property type="match status" value="1"/>
</dbReference>
<feature type="domain" description="DEAD-box RNA helicase Q" evidence="11">
    <location>
        <begin position="2"/>
        <end position="30"/>
    </location>
</feature>
<keyword evidence="3 7" id="KW-0347">Helicase</keyword>
<keyword evidence="13" id="KW-1185">Reference proteome</keyword>
<dbReference type="PROSITE" id="PS51192">
    <property type="entry name" value="HELICASE_ATP_BIND_1"/>
    <property type="match status" value="1"/>
</dbReference>
<sequence length="613" mass="68492">MNTFHEMGLNEQILQAIDGLGYTNPTPIQQQAIPQILSSEQDLIALAQTGTGKTASFGLPILEKLSVESRTVQAIILCPTRELCLQIAKDLESYSKHLGNVMIQAVYGGADALKQINGLKKNPQIVVGTPGRTLDLIKRGALKINHVDWVVLDEADEMLNMGFREDIDAILESTPEEKQTLLFSATMPKEVRRIASEYMHKPIEISMGKTNESSSDVDHHFYMVRANDRYLALKRLADINPNVYGIVFCRTRRETKEVADALIQDGYNADALHGDLSQAQRDMVMDKFRRKQLQLLVATDVAARGIDVTELTHVINYNLPDDPEVYVHRSGRTGRAGNKGISIIIAHSREGRKIKDLEKLIHKKIEKKNVPTGKEIVERRLFATIDKIESIDVNEEQIAPYMDTISQKLEWMDREELLRRFVYLEFSTFLDYYKNAKDLNVSESGREERESRRGSVRGFTRFHINIGEKHKLKAPNLIGLINEVTNKRDIEIGKIEILRNFSFFEADSEYEQLILDSFANEETEVQISTPSERRERRDDRGGDRRGGDRRRSGGGGKSYGGGSRSGGDRRSSGGERSGGRSKSGGGKSYGGGSRSGGSRSGGSSRFGGGGRRG</sequence>
<dbReference type="RefSeq" id="WP_354510623.1">
    <property type="nucleotide sequence ID" value="NZ_JBEPMO010000024.1"/>
</dbReference>
<dbReference type="InterPro" id="IPR044742">
    <property type="entry name" value="DEAD/DEAH_RhlB"/>
</dbReference>
<feature type="compositionally biased region" description="Basic and acidic residues" evidence="8">
    <location>
        <begin position="531"/>
        <end position="551"/>
    </location>
</feature>
<keyword evidence="4 7" id="KW-0067">ATP-binding</keyword>
<feature type="region of interest" description="Disordered" evidence="8">
    <location>
        <begin position="522"/>
        <end position="613"/>
    </location>
</feature>
<keyword evidence="2 7" id="KW-0378">Hydrolase</keyword>
<dbReference type="PROSITE" id="PS51195">
    <property type="entry name" value="Q_MOTIF"/>
    <property type="match status" value="1"/>
</dbReference>
<organism evidence="12 13">
    <name type="scientific">Moheibacter stercoris</name>
    <dbReference type="NCBI Taxonomy" id="1628251"/>
    <lineage>
        <taxon>Bacteria</taxon>
        <taxon>Pseudomonadati</taxon>
        <taxon>Bacteroidota</taxon>
        <taxon>Flavobacteriia</taxon>
        <taxon>Flavobacteriales</taxon>
        <taxon>Weeksellaceae</taxon>
        <taxon>Moheibacter</taxon>
    </lineage>
</organism>
<dbReference type="EMBL" id="JBEPMO010000024">
    <property type="protein sequence ID" value="MET3732933.1"/>
    <property type="molecule type" value="Genomic_DNA"/>
</dbReference>
<dbReference type="InterPro" id="IPR014014">
    <property type="entry name" value="RNA_helicase_DEAD_Q_motif"/>
</dbReference>
<accession>A0ABV2LZH5</accession>
<gene>
    <name evidence="12" type="ORF">ABID46_002525</name>
</gene>
<feature type="compositionally biased region" description="Gly residues" evidence="8">
    <location>
        <begin position="581"/>
        <end position="613"/>
    </location>
</feature>
<dbReference type="PROSITE" id="PS51194">
    <property type="entry name" value="HELICASE_CTER"/>
    <property type="match status" value="1"/>
</dbReference>
<dbReference type="InterPro" id="IPR000629">
    <property type="entry name" value="RNA-helicase_DEAD-box_CS"/>
</dbReference>
<feature type="domain" description="Helicase C-terminal" evidence="10">
    <location>
        <begin position="216"/>
        <end position="378"/>
    </location>
</feature>